<keyword evidence="2" id="KW-1185">Reference proteome</keyword>
<name>A0A556B0X2_9BURK</name>
<accession>A0A556B0X2</accession>
<evidence type="ECO:0000313" key="2">
    <source>
        <dbReference type="Proteomes" id="UP000318405"/>
    </source>
</evidence>
<gene>
    <name evidence="1" type="ORF">FOZ76_01660</name>
</gene>
<comment type="caution">
    <text evidence="1">The sequence shown here is derived from an EMBL/GenBank/DDBJ whole genome shotgun (WGS) entry which is preliminary data.</text>
</comment>
<proteinExistence type="predicted"/>
<dbReference type="Proteomes" id="UP000318405">
    <property type="component" value="Unassembled WGS sequence"/>
</dbReference>
<evidence type="ECO:0000313" key="1">
    <source>
        <dbReference type="EMBL" id="TSH98848.1"/>
    </source>
</evidence>
<sequence length="60" mass="5837">MPGHSGALAGEDAAGAFFKIMGAARAGVLDAPAGGRRADAARLSGALNAYMKSTGCGKLT</sequence>
<organism evidence="1 2">
    <name type="scientific">Verticiella sediminum</name>
    <dbReference type="NCBI Taxonomy" id="1247510"/>
    <lineage>
        <taxon>Bacteria</taxon>
        <taxon>Pseudomonadati</taxon>
        <taxon>Pseudomonadota</taxon>
        <taxon>Betaproteobacteria</taxon>
        <taxon>Burkholderiales</taxon>
        <taxon>Alcaligenaceae</taxon>
        <taxon>Verticiella</taxon>
    </lineage>
</organism>
<reference evidence="1 2" key="1">
    <citation type="submission" date="2019-07" db="EMBL/GenBank/DDBJ databases">
        <title>Qingshengfaniella alkalisoli gen. nov., sp. nov., isolated from saline soil.</title>
        <authorList>
            <person name="Xu L."/>
            <person name="Huang X.-X."/>
            <person name="Sun J.-Q."/>
        </authorList>
    </citation>
    <scope>NUCLEOTIDE SEQUENCE [LARGE SCALE GENOMIC DNA]</scope>
    <source>
        <strain evidence="1 2">DSM 27279</strain>
    </source>
</reference>
<dbReference type="AlphaFoldDB" id="A0A556B0X2"/>
<dbReference type="RefSeq" id="WP_143946386.1">
    <property type="nucleotide sequence ID" value="NZ_VLTJ01000003.1"/>
</dbReference>
<dbReference type="EMBL" id="VLTJ01000003">
    <property type="protein sequence ID" value="TSH98848.1"/>
    <property type="molecule type" value="Genomic_DNA"/>
</dbReference>
<protein>
    <submittedName>
        <fullName evidence="1">Uncharacterized protein</fullName>
    </submittedName>
</protein>